<gene>
    <name evidence="1" type="ORF">BCY88_02670</name>
</gene>
<evidence type="ECO:0000313" key="1">
    <source>
        <dbReference type="EMBL" id="RKF51069.1"/>
    </source>
</evidence>
<dbReference type="AlphaFoldDB" id="A0A3R7EWN4"/>
<organism evidence="1 2">
    <name type="scientific">Paraburkholderia fungorum</name>
    <dbReference type="NCBI Taxonomy" id="134537"/>
    <lineage>
        <taxon>Bacteria</taxon>
        <taxon>Pseudomonadati</taxon>
        <taxon>Pseudomonadota</taxon>
        <taxon>Betaproteobacteria</taxon>
        <taxon>Burkholderiales</taxon>
        <taxon>Burkholderiaceae</taxon>
        <taxon>Paraburkholderia</taxon>
    </lineage>
</organism>
<protein>
    <submittedName>
        <fullName evidence="1">Uncharacterized protein</fullName>
    </submittedName>
</protein>
<accession>A0A3R7EWN4</accession>
<dbReference type="RefSeq" id="WP_120342704.1">
    <property type="nucleotide sequence ID" value="NZ_MCAS01000001.1"/>
</dbReference>
<reference evidence="1 2" key="1">
    <citation type="submission" date="2016-07" db="EMBL/GenBank/DDBJ databases">
        <title>Genome analysis of Burkholderia fungorum ES3-20.</title>
        <authorList>
            <person name="Xu D."/>
            <person name="Yao R."/>
            <person name="Zheng S."/>
        </authorList>
    </citation>
    <scope>NUCLEOTIDE SEQUENCE [LARGE SCALE GENOMIC DNA]</scope>
    <source>
        <strain evidence="1 2">ES3-20</strain>
    </source>
</reference>
<dbReference type="Proteomes" id="UP000283709">
    <property type="component" value="Unassembled WGS sequence"/>
</dbReference>
<comment type="caution">
    <text evidence="1">The sequence shown here is derived from an EMBL/GenBank/DDBJ whole genome shotgun (WGS) entry which is preliminary data.</text>
</comment>
<sequence>MPPGHPILFFKSLWYMGGAWAHSNGATAVAVLNPADLAALLSQDWGKPLPESQNEIRYAANFVKWLEHKVVEDRPHAD</sequence>
<name>A0A3R7EWN4_9BURK</name>
<evidence type="ECO:0000313" key="2">
    <source>
        <dbReference type="Proteomes" id="UP000283709"/>
    </source>
</evidence>
<dbReference type="EMBL" id="MCAS01000001">
    <property type="protein sequence ID" value="RKF51069.1"/>
    <property type="molecule type" value="Genomic_DNA"/>
</dbReference>
<proteinExistence type="predicted"/>